<evidence type="ECO:0008006" key="3">
    <source>
        <dbReference type="Google" id="ProtNLM"/>
    </source>
</evidence>
<evidence type="ECO:0000313" key="2">
    <source>
        <dbReference type="Proteomes" id="UP000663879"/>
    </source>
</evidence>
<proteinExistence type="predicted"/>
<evidence type="ECO:0000313" key="1">
    <source>
        <dbReference type="EMBL" id="CAF1027826.1"/>
    </source>
</evidence>
<name>A0A814ISZ9_9BILA</name>
<dbReference type="OrthoDB" id="10010998at2759"/>
<accession>A0A814ISZ9</accession>
<gene>
    <name evidence="1" type="ORF">OXX778_LOCUS17706</name>
</gene>
<sequence length="451" mass="52734">MSSFSTPGQYKSWLHNYNVKMPYTTIRRYQKKILSDQKEVMAAKSKRSLFETKDYLKKKDLPENLKVEESFSFQNLGNNSFETFEPVENYSNDSSELRKNELDLKIVKQSNKIIESNFDRNLSIKLSILNIYIDYRPTKSCMNAFIKMLRNFVGSDVPANFDSLVRSFQAEFFINYDTYHYCVSCDDFVDILHNSRCTKCNKLISRFYHLNIRSQIDSILKSQNDILDFEENTDNEIYRKISSNHNNFITLTINTDGMSVFKSSKTTIWPVYLTINQLDKQHRFKLKNVLLAGLWVSREKPVFEVFLKSIIEELKILEQGIVINGEIVKIFLTNGVFDKPARAAILNTIQFNGKFGCIKCYQPGKNIPSAKNGTVHVYPYQHYHYNKPQRTHEKYLNDLKEAVHLKKPFRGIKGESILNQLSYYYPIESTVIDYMHSILEGVVKSLIKYSY</sequence>
<dbReference type="AlphaFoldDB" id="A0A814ISZ9"/>
<comment type="caution">
    <text evidence="1">The sequence shown here is derived from an EMBL/GenBank/DDBJ whole genome shotgun (WGS) entry which is preliminary data.</text>
</comment>
<keyword evidence="2" id="KW-1185">Reference proteome</keyword>
<protein>
    <recommendedName>
        <fullName evidence="3">Transposase domain-containing protein</fullName>
    </recommendedName>
</protein>
<dbReference type="PANTHER" id="PTHR46579">
    <property type="entry name" value="F5/8 TYPE C DOMAIN-CONTAINING PROTEIN-RELATED"/>
    <property type="match status" value="1"/>
</dbReference>
<dbReference type="InterPro" id="IPR004242">
    <property type="entry name" value="Transposase_21"/>
</dbReference>
<dbReference type="Proteomes" id="UP000663879">
    <property type="component" value="Unassembled WGS sequence"/>
</dbReference>
<dbReference type="EMBL" id="CAJNOC010004612">
    <property type="protein sequence ID" value="CAF1027826.1"/>
    <property type="molecule type" value="Genomic_DNA"/>
</dbReference>
<dbReference type="Pfam" id="PF02992">
    <property type="entry name" value="Transposase_21"/>
    <property type="match status" value="1"/>
</dbReference>
<organism evidence="1 2">
    <name type="scientific">Brachionus calyciflorus</name>
    <dbReference type="NCBI Taxonomy" id="104777"/>
    <lineage>
        <taxon>Eukaryota</taxon>
        <taxon>Metazoa</taxon>
        <taxon>Spiralia</taxon>
        <taxon>Gnathifera</taxon>
        <taxon>Rotifera</taxon>
        <taxon>Eurotatoria</taxon>
        <taxon>Monogononta</taxon>
        <taxon>Pseudotrocha</taxon>
        <taxon>Ploima</taxon>
        <taxon>Brachionidae</taxon>
        <taxon>Brachionus</taxon>
    </lineage>
</organism>
<dbReference type="PANTHER" id="PTHR46579:SF1">
    <property type="entry name" value="F5_8 TYPE C DOMAIN-CONTAINING PROTEIN"/>
    <property type="match status" value="1"/>
</dbReference>
<reference evidence="1" key="1">
    <citation type="submission" date="2021-02" db="EMBL/GenBank/DDBJ databases">
        <authorList>
            <person name="Nowell W R."/>
        </authorList>
    </citation>
    <scope>NUCLEOTIDE SEQUENCE</scope>
    <source>
        <strain evidence="1">Ploen Becks lab</strain>
    </source>
</reference>